<proteinExistence type="predicted"/>
<dbReference type="Pfam" id="PF13614">
    <property type="entry name" value="AAA_31"/>
    <property type="match status" value="1"/>
</dbReference>
<dbReference type="FunFam" id="3.40.50.300:FF:000285">
    <property type="entry name" value="Sporulation initiation inhibitor Soj"/>
    <property type="match status" value="1"/>
</dbReference>
<name>A0A5B9PKJ5_9BACT</name>
<gene>
    <name evidence="2" type="primary">soj</name>
    <name evidence="2" type="ORF">MFFC18_51660</name>
</gene>
<dbReference type="Proteomes" id="UP000322214">
    <property type="component" value="Chromosome"/>
</dbReference>
<evidence type="ECO:0000313" key="2">
    <source>
        <dbReference type="EMBL" id="QEG25242.1"/>
    </source>
</evidence>
<dbReference type="InterPro" id="IPR050678">
    <property type="entry name" value="DNA_Partitioning_ATPase"/>
</dbReference>
<dbReference type="KEGG" id="mff:MFFC18_51660"/>
<sequence>MRTIAIINQKGGVGKTTTAVNLSAALADAGKRVWLIDLDPQAHASLHLGFGMQEEYLSTYDVLTDNVSLDEVRHQVEDNLWLSPSHIDLAAAEMELAGAVGREIILRDRMKEVAEEFDYVIFDCPPSLGVLTLNALTTANEVFLPLQPHFLALHGLSKLLRTIELVARRLNSKLRLSNVIYCMFDTGTRLANEVVSDVELYFEQQRQTENSIWSNSTSFDTKIRRNIRLAEAPSYGQSIFQYSGESNGAQDYRSLAEEVLTQTEAMLESDYHEPMDVQYFEAEENFGYFKSAG</sequence>
<dbReference type="PANTHER" id="PTHR13696">
    <property type="entry name" value="P-LOOP CONTAINING NUCLEOSIDE TRIPHOSPHATE HYDROLASE"/>
    <property type="match status" value="1"/>
</dbReference>
<evidence type="ECO:0000313" key="3">
    <source>
        <dbReference type="Proteomes" id="UP000322214"/>
    </source>
</evidence>
<dbReference type="Gene3D" id="3.40.50.300">
    <property type="entry name" value="P-loop containing nucleotide triphosphate hydrolases"/>
    <property type="match status" value="1"/>
</dbReference>
<keyword evidence="2" id="KW-0378">Hydrolase</keyword>
<dbReference type="InterPro" id="IPR025669">
    <property type="entry name" value="AAA_dom"/>
</dbReference>
<dbReference type="GO" id="GO:0016787">
    <property type="term" value="F:hydrolase activity"/>
    <property type="evidence" value="ECO:0007669"/>
    <property type="project" value="UniProtKB-KW"/>
</dbReference>
<dbReference type="PANTHER" id="PTHR13696:SF52">
    <property type="entry name" value="PARA FAMILY PROTEIN CT_582"/>
    <property type="match status" value="1"/>
</dbReference>
<dbReference type="InterPro" id="IPR027417">
    <property type="entry name" value="P-loop_NTPase"/>
</dbReference>
<organism evidence="2 3">
    <name type="scientific">Mariniblastus fucicola</name>
    <dbReference type="NCBI Taxonomy" id="980251"/>
    <lineage>
        <taxon>Bacteria</taxon>
        <taxon>Pseudomonadati</taxon>
        <taxon>Planctomycetota</taxon>
        <taxon>Planctomycetia</taxon>
        <taxon>Pirellulales</taxon>
        <taxon>Pirellulaceae</taxon>
        <taxon>Mariniblastus</taxon>
    </lineage>
</organism>
<evidence type="ECO:0000259" key="1">
    <source>
        <dbReference type="Pfam" id="PF13614"/>
    </source>
</evidence>
<dbReference type="AlphaFoldDB" id="A0A5B9PKJ5"/>
<dbReference type="RefSeq" id="WP_075085802.1">
    <property type="nucleotide sequence ID" value="NZ_CP042912.1"/>
</dbReference>
<reference evidence="2 3" key="1">
    <citation type="submission" date="2019-08" db="EMBL/GenBank/DDBJ databases">
        <title>Deep-cultivation of Planctomycetes and their phenomic and genomic characterization uncovers novel biology.</title>
        <authorList>
            <person name="Wiegand S."/>
            <person name="Jogler M."/>
            <person name="Boedeker C."/>
            <person name="Pinto D."/>
            <person name="Vollmers J."/>
            <person name="Rivas-Marin E."/>
            <person name="Kohn T."/>
            <person name="Peeters S.H."/>
            <person name="Heuer A."/>
            <person name="Rast P."/>
            <person name="Oberbeckmann S."/>
            <person name="Bunk B."/>
            <person name="Jeske O."/>
            <person name="Meyerdierks A."/>
            <person name="Storesund J.E."/>
            <person name="Kallscheuer N."/>
            <person name="Luecker S."/>
            <person name="Lage O.M."/>
            <person name="Pohl T."/>
            <person name="Merkel B.J."/>
            <person name="Hornburger P."/>
            <person name="Mueller R.-W."/>
            <person name="Bruemmer F."/>
            <person name="Labrenz M."/>
            <person name="Spormann A.M."/>
            <person name="Op den Camp H."/>
            <person name="Overmann J."/>
            <person name="Amann R."/>
            <person name="Jetten M.S.M."/>
            <person name="Mascher T."/>
            <person name="Medema M.H."/>
            <person name="Devos D.P."/>
            <person name="Kaster A.-K."/>
            <person name="Ovreas L."/>
            <person name="Rohde M."/>
            <person name="Galperin M.Y."/>
            <person name="Jogler C."/>
        </authorList>
    </citation>
    <scope>NUCLEOTIDE SEQUENCE [LARGE SCALE GENOMIC DNA]</scope>
    <source>
        <strain evidence="2 3">FC18</strain>
    </source>
</reference>
<dbReference type="CDD" id="cd02042">
    <property type="entry name" value="ParAB_family"/>
    <property type="match status" value="1"/>
</dbReference>
<keyword evidence="3" id="KW-1185">Reference proteome</keyword>
<dbReference type="EC" id="3.6.-.-" evidence="2"/>
<dbReference type="SUPFAM" id="SSF52540">
    <property type="entry name" value="P-loop containing nucleoside triphosphate hydrolases"/>
    <property type="match status" value="1"/>
</dbReference>
<dbReference type="EMBL" id="CP042912">
    <property type="protein sequence ID" value="QEG25242.1"/>
    <property type="molecule type" value="Genomic_DNA"/>
</dbReference>
<protein>
    <submittedName>
        <fullName evidence="2">Sporulation initiation inhibitor protein Soj</fullName>
        <ecNumber evidence="2">3.6.-.-</ecNumber>
    </submittedName>
</protein>
<dbReference type="STRING" id="980251.GCA_001642875_03796"/>
<accession>A0A5B9PKJ5</accession>
<feature type="domain" description="AAA" evidence="1">
    <location>
        <begin position="1"/>
        <end position="175"/>
    </location>
</feature>
<dbReference type="OrthoDB" id="9815116at2"/>